<accession>A0A437MHY3</accession>
<dbReference type="OrthoDB" id="745435at2"/>
<dbReference type="AlphaFoldDB" id="A0A437MHY3"/>
<dbReference type="SUPFAM" id="SSF46689">
    <property type="entry name" value="Homeodomain-like"/>
    <property type="match status" value="1"/>
</dbReference>
<dbReference type="RefSeq" id="WP_127707975.1">
    <property type="nucleotide sequence ID" value="NZ_SACK01000012.1"/>
</dbReference>
<dbReference type="InterPro" id="IPR011051">
    <property type="entry name" value="RmlC_Cupin_sf"/>
</dbReference>
<dbReference type="InterPro" id="IPR018062">
    <property type="entry name" value="HTH_AraC-typ_CS"/>
</dbReference>
<keyword evidence="2" id="KW-0238">DNA-binding</keyword>
<evidence type="ECO:0000256" key="3">
    <source>
        <dbReference type="ARBA" id="ARBA00023163"/>
    </source>
</evidence>
<evidence type="ECO:0000259" key="4">
    <source>
        <dbReference type="PROSITE" id="PS01124"/>
    </source>
</evidence>
<name>A0A437MHY3_9SPHI</name>
<keyword evidence="6" id="KW-1185">Reference proteome</keyword>
<dbReference type="InterPro" id="IPR014710">
    <property type="entry name" value="RmlC-like_jellyroll"/>
</dbReference>
<dbReference type="Gene3D" id="1.10.10.60">
    <property type="entry name" value="Homeodomain-like"/>
    <property type="match status" value="2"/>
</dbReference>
<dbReference type="Pfam" id="PF12833">
    <property type="entry name" value="HTH_18"/>
    <property type="match status" value="1"/>
</dbReference>
<dbReference type="PROSITE" id="PS00041">
    <property type="entry name" value="HTH_ARAC_FAMILY_1"/>
    <property type="match status" value="1"/>
</dbReference>
<dbReference type="PROSITE" id="PS01124">
    <property type="entry name" value="HTH_ARAC_FAMILY_2"/>
    <property type="match status" value="1"/>
</dbReference>
<dbReference type="InterPro" id="IPR018060">
    <property type="entry name" value="HTH_AraC"/>
</dbReference>
<dbReference type="EMBL" id="SACK01000012">
    <property type="protein sequence ID" value="RVT97274.1"/>
    <property type="molecule type" value="Genomic_DNA"/>
</dbReference>
<evidence type="ECO:0000256" key="2">
    <source>
        <dbReference type="ARBA" id="ARBA00023125"/>
    </source>
</evidence>
<dbReference type="PANTHER" id="PTHR43280">
    <property type="entry name" value="ARAC-FAMILY TRANSCRIPTIONAL REGULATOR"/>
    <property type="match status" value="1"/>
</dbReference>
<dbReference type="Proteomes" id="UP000282759">
    <property type="component" value="Unassembled WGS sequence"/>
</dbReference>
<proteinExistence type="predicted"/>
<dbReference type="GO" id="GO:0003700">
    <property type="term" value="F:DNA-binding transcription factor activity"/>
    <property type="evidence" value="ECO:0007669"/>
    <property type="project" value="InterPro"/>
</dbReference>
<comment type="caution">
    <text evidence="5">The sequence shown here is derived from an EMBL/GenBank/DDBJ whole genome shotgun (WGS) entry which is preliminary data.</text>
</comment>
<dbReference type="PANTHER" id="PTHR43280:SF34">
    <property type="entry name" value="ARAC-FAMILY TRANSCRIPTIONAL REGULATOR"/>
    <property type="match status" value="1"/>
</dbReference>
<sequence length="285" mass="33185">MKVTYQELETAASSSFAIKWHDLPKFTAPFHFHHAYELLWIIKSSGKLYAGNRVMNFNEGDMYFFGPGLSHFFHNGPSNSDENAQAIVVQFAENFMGKDFFDRPEMRKIKKLMHDAHSGIKLTVPDEKLQDIFRQFVSGQETKNFITLMQLLERWSAQPKENLSPVLSSPQKNIFKENDPSKIELVFKYVLDNFKGDINSRDAASLACLNDAAFCRYFKRRTQKTFSQFVNEVRVAHATGLLLEDNFNINQICFESGYNNISYFNRQFKEIMKKTPLEYRKDFNS</sequence>
<gene>
    <name evidence="5" type="ORF">EOD41_19105</name>
</gene>
<dbReference type="SUPFAM" id="SSF51182">
    <property type="entry name" value="RmlC-like cupins"/>
    <property type="match status" value="1"/>
</dbReference>
<dbReference type="SMART" id="SM00342">
    <property type="entry name" value="HTH_ARAC"/>
    <property type="match status" value="1"/>
</dbReference>
<protein>
    <submittedName>
        <fullName evidence="5">AraC family transcriptional regulator</fullName>
    </submittedName>
</protein>
<evidence type="ECO:0000313" key="6">
    <source>
        <dbReference type="Proteomes" id="UP000282759"/>
    </source>
</evidence>
<organism evidence="5 6">
    <name type="scientific">Mucilaginibacter limnophilus</name>
    <dbReference type="NCBI Taxonomy" id="1932778"/>
    <lineage>
        <taxon>Bacteria</taxon>
        <taxon>Pseudomonadati</taxon>
        <taxon>Bacteroidota</taxon>
        <taxon>Sphingobacteriia</taxon>
        <taxon>Sphingobacteriales</taxon>
        <taxon>Sphingobacteriaceae</taxon>
        <taxon>Mucilaginibacter</taxon>
    </lineage>
</organism>
<evidence type="ECO:0000313" key="5">
    <source>
        <dbReference type="EMBL" id="RVT97274.1"/>
    </source>
</evidence>
<evidence type="ECO:0000256" key="1">
    <source>
        <dbReference type="ARBA" id="ARBA00023015"/>
    </source>
</evidence>
<keyword evidence="3" id="KW-0804">Transcription</keyword>
<keyword evidence="1" id="KW-0805">Transcription regulation</keyword>
<dbReference type="InterPro" id="IPR003313">
    <property type="entry name" value="AraC-bd"/>
</dbReference>
<dbReference type="GO" id="GO:0043565">
    <property type="term" value="F:sequence-specific DNA binding"/>
    <property type="evidence" value="ECO:0007669"/>
    <property type="project" value="InterPro"/>
</dbReference>
<dbReference type="InterPro" id="IPR009057">
    <property type="entry name" value="Homeodomain-like_sf"/>
</dbReference>
<dbReference type="Pfam" id="PF02311">
    <property type="entry name" value="AraC_binding"/>
    <property type="match status" value="1"/>
</dbReference>
<reference evidence="5 6" key="1">
    <citation type="submission" date="2019-01" db="EMBL/GenBank/DDBJ databases">
        <authorList>
            <person name="Chen W.-M."/>
        </authorList>
    </citation>
    <scope>NUCLEOTIDE SEQUENCE [LARGE SCALE GENOMIC DNA]</scope>
    <source>
        <strain evidence="5 6">YBJ-36</strain>
    </source>
</reference>
<dbReference type="Gene3D" id="2.60.120.10">
    <property type="entry name" value="Jelly Rolls"/>
    <property type="match status" value="1"/>
</dbReference>
<feature type="domain" description="HTH araC/xylS-type" evidence="4">
    <location>
        <begin position="184"/>
        <end position="282"/>
    </location>
</feature>